<evidence type="ECO:0000313" key="2">
    <source>
        <dbReference type="EMBL" id="CAB4199994.1"/>
    </source>
</evidence>
<dbReference type="EMBL" id="LR797288">
    <property type="protein sequence ID" value="CAB4199994.1"/>
    <property type="molecule type" value="Genomic_DNA"/>
</dbReference>
<reference evidence="2" key="1">
    <citation type="submission" date="2020-05" db="EMBL/GenBank/DDBJ databases">
        <authorList>
            <person name="Chiriac C."/>
            <person name="Salcher M."/>
            <person name="Ghai R."/>
            <person name="Kavagutti S V."/>
        </authorList>
    </citation>
    <scope>NUCLEOTIDE SEQUENCE</scope>
</reference>
<sequence>MPINPNIALSFKPTYELESPQNILANVMRLKGAEQEQQMNALRMQEAQRGVESQNALNRALSAAYDPTTGRPNVSKATAELAGSGFGGQIPGVLKSEAERVEAENKSQESRSKLLGSKLAQSKDALEQYVKTPEQMRQYNAANIADPVIGEYMRSRGITLDQLNQEVDAVEAAGPQAFNRYLQKQVLGAKEFLKANEGKLYFPQGSDNAYVYNPYEGTVAQVPGLNTGASQRTTPNQQFTQDIAKQNLGFREREVTLKEQEAARKSAGQDLKPVPTAAQKAITGSAAAIDKLDRAIKSIEEGPKEGATGLKGLLPDVALNRLYPEGTEGRANVSDIGSLVMHERSGAAVTASEAPRLKPFIPLITDDKATVLKKLRRMREIQAEEQDALLGTYNPEQGFREFKPASVTKPSAPGAPTVPKRDLKSMSNEDLLRELSKPNG</sequence>
<feature type="compositionally biased region" description="Basic and acidic residues" evidence="1">
    <location>
        <begin position="430"/>
        <end position="440"/>
    </location>
</feature>
<name>A0A6J5RRU2_9CAUD</name>
<accession>A0A6J5RRU2</accession>
<feature type="region of interest" description="Disordered" evidence="1">
    <location>
        <begin position="392"/>
        <end position="440"/>
    </location>
</feature>
<gene>
    <name evidence="2" type="ORF">UFOVP1355_23</name>
</gene>
<evidence type="ECO:0000256" key="1">
    <source>
        <dbReference type="SAM" id="MobiDB-lite"/>
    </source>
</evidence>
<protein>
    <submittedName>
        <fullName evidence="2">Uncharacterized protein</fullName>
    </submittedName>
</protein>
<organism evidence="2">
    <name type="scientific">uncultured Caudovirales phage</name>
    <dbReference type="NCBI Taxonomy" id="2100421"/>
    <lineage>
        <taxon>Viruses</taxon>
        <taxon>Duplodnaviria</taxon>
        <taxon>Heunggongvirae</taxon>
        <taxon>Uroviricota</taxon>
        <taxon>Caudoviricetes</taxon>
        <taxon>Peduoviridae</taxon>
        <taxon>Maltschvirus</taxon>
        <taxon>Maltschvirus maltsch</taxon>
    </lineage>
</organism>
<proteinExistence type="predicted"/>